<dbReference type="SUPFAM" id="SSF53448">
    <property type="entry name" value="Nucleotide-diphospho-sugar transferases"/>
    <property type="match status" value="1"/>
</dbReference>
<organism evidence="1 2">
    <name type="scientific">Paralvinella palmiformis</name>
    <dbReference type="NCBI Taxonomy" id="53620"/>
    <lineage>
        <taxon>Eukaryota</taxon>
        <taxon>Metazoa</taxon>
        <taxon>Spiralia</taxon>
        <taxon>Lophotrochozoa</taxon>
        <taxon>Annelida</taxon>
        <taxon>Polychaeta</taxon>
        <taxon>Sedentaria</taxon>
        <taxon>Canalipalpata</taxon>
        <taxon>Terebellida</taxon>
        <taxon>Terebelliformia</taxon>
        <taxon>Alvinellidae</taxon>
        <taxon>Paralvinella</taxon>
    </lineage>
</organism>
<dbReference type="InterPro" id="IPR029044">
    <property type="entry name" value="Nucleotide-diphossugar_trans"/>
</dbReference>
<sequence length="344" mass="40805">MFWSVGGFIFVGFLLRSGYKRKTQLESIQDTNIVPCHQAGMIYLYPDEVDLRIIVMTFSRSESLRKLLLSLNKLEMDGHKASLEIWVDKKRDGDRHNIVDDLTLQIAQSFSWSRGQTRVHIHKKHVGIYGQWLDTWRPDRGGKELALFLEDDITVSPFAYRWLKAVHQKYGSRNDIAGYTLQSEQVKTAHIRRSINRPRHDAVFLYKLLGSWGYAPHPKSWCHFQDWYREVKKDFDFHPYVSKAMIMTRWYKIFEKQNKQDTMWTMWHIYYCDRFNKFTVYNNIPVLANSSSNLLSVNRMEAGLHFDRKRPDNTKNLLQFWSDDFIKLPDLPLSFDFDGTLTDK</sequence>
<protein>
    <submittedName>
        <fullName evidence="1">Uncharacterized protein</fullName>
    </submittedName>
</protein>
<dbReference type="EMBL" id="JAODUP010000941">
    <property type="protein sequence ID" value="KAK2142550.1"/>
    <property type="molecule type" value="Genomic_DNA"/>
</dbReference>
<dbReference type="PANTHER" id="PTHR33604:SF3">
    <property type="entry name" value="OSJNBA0004B13.7 PROTEIN"/>
    <property type="match status" value="1"/>
</dbReference>
<name>A0AAD9IYR8_9ANNE</name>
<evidence type="ECO:0000313" key="1">
    <source>
        <dbReference type="EMBL" id="KAK2142550.1"/>
    </source>
</evidence>
<keyword evidence="2" id="KW-1185">Reference proteome</keyword>
<proteinExistence type="predicted"/>
<comment type="caution">
    <text evidence="1">The sequence shown here is derived from an EMBL/GenBank/DDBJ whole genome shotgun (WGS) entry which is preliminary data.</text>
</comment>
<reference evidence="1" key="1">
    <citation type="journal article" date="2023" name="Mol. Biol. Evol.">
        <title>Third-Generation Sequencing Reveals the Adaptive Role of the Epigenome in Three Deep-Sea Polychaetes.</title>
        <authorList>
            <person name="Perez M."/>
            <person name="Aroh O."/>
            <person name="Sun Y."/>
            <person name="Lan Y."/>
            <person name="Juniper S.K."/>
            <person name="Young C.R."/>
            <person name="Angers B."/>
            <person name="Qian P.Y."/>
        </authorList>
    </citation>
    <scope>NUCLEOTIDE SEQUENCE</scope>
    <source>
        <strain evidence="1">P08H-3</strain>
    </source>
</reference>
<gene>
    <name evidence="1" type="ORF">LSH36_940g01036</name>
</gene>
<accession>A0AAD9IYR8</accession>
<evidence type="ECO:0000313" key="2">
    <source>
        <dbReference type="Proteomes" id="UP001208570"/>
    </source>
</evidence>
<dbReference type="PANTHER" id="PTHR33604">
    <property type="entry name" value="OSJNBA0004B13.7 PROTEIN"/>
    <property type="match status" value="1"/>
</dbReference>
<dbReference type="Proteomes" id="UP001208570">
    <property type="component" value="Unassembled WGS sequence"/>
</dbReference>
<dbReference type="AlphaFoldDB" id="A0AAD9IYR8"/>
<dbReference type="Gene3D" id="3.90.550.10">
    <property type="entry name" value="Spore Coat Polysaccharide Biosynthesis Protein SpsA, Chain A"/>
    <property type="match status" value="1"/>
</dbReference>